<dbReference type="Pfam" id="PF19404">
    <property type="entry name" value="DUF5977"/>
    <property type="match status" value="1"/>
</dbReference>
<dbReference type="InterPro" id="IPR046020">
    <property type="entry name" value="DUF5977"/>
</dbReference>
<reference evidence="4" key="1">
    <citation type="submission" date="2018-11" db="EMBL/GenBank/DDBJ databases">
        <title>Proposal to divide the Flavobacteriaceae and reorganize its genera based on Amino Acid Identity values calculated from whole genome sequences.</title>
        <authorList>
            <person name="Nicholson A.C."/>
            <person name="Gulvik C.A."/>
            <person name="Whitney A.M."/>
            <person name="Humrighouse B.W."/>
            <person name="Bell M."/>
            <person name="Holmes B."/>
            <person name="Steigerwalt A.G."/>
            <person name="Villarma A."/>
            <person name="Sheth M."/>
            <person name="Batra D."/>
            <person name="Pryor J."/>
            <person name="Bernardet J.-F."/>
            <person name="Hugo C."/>
            <person name="Kampfer P."/>
            <person name="Newman J."/>
            <person name="McQuiston J.R."/>
        </authorList>
    </citation>
    <scope>NUCLEOTIDE SEQUENCE [LARGE SCALE GENOMIC DNA]</scope>
    <source>
        <strain evidence="4">G0229</strain>
    </source>
</reference>
<keyword evidence="4" id="KW-1185">Reference proteome</keyword>
<name>A0A3G6T4K1_9FLAO</name>
<evidence type="ECO:0000256" key="1">
    <source>
        <dbReference type="SAM" id="MobiDB-lite"/>
    </source>
</evidence>
<organism evidence="3 4">
    <name type="scientific">Chryseobacterium bernardetii</name>
    <dbReference type="NCBI Taxonomy" id="1241978"/>
    <lineage>
        <taxon>Bacteria</taxon>
        <taxon>Pseudomonadati</taxon>
        <taxon>Bacteroidota</taxon>
        <taxon>Flavobacteriia</taxon>
        <taxon>Flavobacteriales</taxon>
        <taxon>Weeksellaceae</taxon>
        <taxon>Chryseobacterium group</taxon>
        <taxon>Chryseobacterium</taxon>
    </lineage>
</organism>
<proteinExistence type="predicted"/>
<evidence type="ECO:0000313" key="3">
    <source>
        <dbReference type="EMBL" id="AZB24291.1"/>
    </source>
</evidence>
<evidence type="ECO:0000259" key="2">
    <source>
        <dbReference type="Pfam" id="PF19404"/>
    </source>
</evidence>
<sequence length="1283" mass="145629">MAKSDVLRSLDKISSPGGSTSKNSTDNDGSQYNTQALNTNRDLFQFNKIEPFGLNKVVGKANVKIPLYEVDFQGLKIPIELVYNSGGVKADQFATEVGLGWALNTGGEINKNIVKMNDAKSNIQYSFGLYKLYEFCLGYLSSITMDFANSIPSYNRDLPDVYDVNFLNLNSSFYIDPNLQPVHVSPFNGQKISLTYGRFDPNFVNKYGFYHEYPVGHLCPSNPSLTKEPVYFLALYYNFSCNEIYLPYKDVQKINIIKDRFTYDFNDFSVQIPSNASDLGHLTDSGANYSSTRSSEVTRYVNKYHISSITDNVTKKKVLFSYMVHSGINDYIRQGATYNVLRRGYDGDYQAESSIQDAVNHDYDGFIKKNIAQIKTDKEIIDFEYVNGREDSKSLDILLSSPTNWVGHNKDPYLSKVYIKDYKGNLKWLYVFNYSYFDSKCTDYNLTYNVEQCRRLKLTSVYKYSDAEMQNVVDYQVFKYYEDRDQPKIGTYHVDPFGYKSPLDPSATSYLLSNNEWDPVDWPTKEYGKKYVNKRMPRKPIVYRYTENQGGINLEYYSTLRIPALSPVVVNYGGYNQELSTLEDSRAWSLKSIQYATQGLQKFNYELNTFNWKGQQISGAGIRIASIDLIDGGKIYTTTYQYSGGQIAHLPIISNGKNFFYSGGTIPTTFLSQNLYGKETTYNGGVVQYENVTEKLPNGGRIFEKYSSISDNPQKVTAINTVTNANFDLYNYYFPVGSESFLYMLKHPLVGQLLERNEYNDSNDLIRKTEYKYTLENKDFPIMDMIRYDANQQYIQDNNIPYTFAFDYTGPGVNVKIPAALFNLVPGASTGSFTVGKDSRMYRNNLLEVKTTDFFNSRSLTKNKVYSYLDSYNLLKSTTDYLGADTYKNEVLYSFEQGDQFNQQMSTDENVKTMPVGNKEFKNGKFTNSNIDKFIYTPTGSINLTERIKGYPQDDSDKTYFTRYDNKGNIIEVKNSVQTPTTFIWGYGQNSLIAKIEGATYAEVMQAFSLDPNNSNSYLNLDIVKKSDLHVNDGTEGDLISNLEIFRKKAEFKNYKISTYTYNTLIGIKTEYDETGIKTVYKYNTTNKLQKIIDQEGNILKEYNYNYAPRIFYSNPKSGSFLRANCGPGTLPEPSLYTVPEGKYTSTLSQPDADQKAQNDVDANGQNYVNSNGVCKPYVCTITPTHLADIYYSSFQETSLGHIKVILSFPITGYNGSTPNWSNGVFIGTLDSLCRPNSYKSIDVSSNGSGWSVSLGPAGDVTVRSTGGNSGSSATLYFEYDKN</sequence>
<feature type="compositionally biased region" description="Polar residues" evidence="1">
    <location>
        <begin position="16"/>
        <end position="34"/>
    </location>
</feature>
<feature type="region of interest" description="Disordered" evidence="1">
    <location>
        <begin position="1"/>
        <end position="34"/>
    </location>
</feature>
<evidence type="ECO:0000313" key="4">
    <source>
        <dbReference type="Proteomes" id="UP000271193"/>
    </source>
</evidence>
<dbReference type="Proteomes" id="UP000271193">
    <property type="component" value="Chromosome"/>
</dbReference>
<feature type="domain" description="DUF5977" evidence="2">
    <location>
        <begin position="1112"/>
        <end position="1176"/>
    </location>
</feature>
<dbReference type="KEGG" id="cben:EG339_06550"/>
<dbReference type="EMBL" id="CP033932">
    <property type="protein sequence ID" value="AZB24291.1"/>
    <property type="molecule type" value="Genomic_DNA"/>
</dbReference>
<protein>
    <recommendedName>
        <fullName evidence="2">DUF5977 domain-containing protein</fullName>
    </recommendedName>
</protein>
<gene>
    <name evidence="3" type="ORF">EG339_06550</name>
</gene>
<accession>A0A3G6T4K1</accession>
<feature type="compositionally biased region" description="Basic and acidic residues" evidence="1">
    <location>
        <begin position="1"/>
        <end position="11"/>
    </location>
</feature>